<evidence type="ECO:0000256" key="2">
    <source>
        <dbReference type="ARBA" id="ARBA00004496"/>
    </source>
</evidence>
<evidence type="ECO:0000256" key="7">
    <source>
        <dbReference type="ARBA" id="ARBA00023136"/>
    </source>
</evidence>
<keyword evidence="7" id="KW-0472">Membrane</keyword>
<evidence type="ECO:0000313" key="10">
    <source>
        <dbReference type="Proteomes" id="UP000314986"/>
    </source>
</evidence>
<dbReference type="GO" id="GO:0005737">
    <property type="term" value="C:cytoplasm"/>
    <property type="evidence" value="ECO:0007669"/>
    <property type="project" value="UniProtKB-SubCell"/>
</dbReference>
<keyword evidence="5" id="KW-1133">Transmembrane helix</keyword>
<dbReference type="GO" id="GO:0019934">
    <property type="term" value="P:cGMP-mediated signaling"/>
    <property type="evidence" value="ECO:0007669"/>
    <property type="project" value="TreeGrafter"/>
</dbReference>
<proteinExistence type="predicted"/>
<feature type="region of interest" description="Disordered" evidence="8">
    <location>
        <begin position="147"/>
        <end position="174"/>
    </location>
</feature>
<dbReference type="GeneTree" id="ENSGT00530000063722"/>
<comment type="subcellular location">
    <subcellularLocation>
        <location evidence="2">Cytoplasm</location>
    </subcellularLocation>
    <subcellularLocation>
        <location evidence="1">Membrane</location>
        <topology evidence="1">Single-pass membrane protein</topology>
    </subcellularLocation>
</comment>
<keyword evidence="4" id="KW-0812">Transmembrane</keyword>
<accession>A0A4W3K5D3</accession>
<dbReference type="AlphaFoldDB" id="A0A4W3K5D3"/>
<evidence type="ECO:0000256" key="4">
    <source>
        <dbReference type="ARBA" id="ARBA00022692"/>
    </source>
</evidence>
<dbReference type="Proteomes" id="UP000314986">
    <property type="component" value="Unassembled WGS sequence"/>
</dbReference>
<keyword evidence="6" id="KW-0175">Coiled coil</keyword>
<dbReference type="InParanoid" id="A0A4W3K5D3"/>
<feature type="compositionally biased region" description="Polar residues" evidence="8">
    <location>
        <begin position="85"/>
        <end position="110"/>
    </location>
</feature>
<dbReference type="STRING" id="7868.ENSCMIP00000046413"/>
<feature type="compositionally biased region" description="Basic and acidic residues" evidence="8">
    <location>
        <begin position="63"/>
        <end position="75"/>
    </location>
</feature>
<keyword evidence="3" id="KW-0963">Cytoplasm</keyword>
<dbReference type="InterPro" id="IPR008677">
    <property type="entry name" value="MRVI1"/>
</dbReference>
<reference evidence="10" key="1">
    <citation type="journal article" date="2006" name="Science">
        <title>Ancient noncoding elements conserved in the human genome.</title>
        <authorList>
            <person name="Venkatesh B."/>
            <person name="Kirkness E.F."/>
            <person name="Loh Y.H."/>
            <person name="Halpern A.L."/>
            <person name="Lee A.P."/>
            <person name="Johnson J."/>
            <person name="Dandona N."/>
            <person name="Viswanathan L.D."/>
            <person name="Tay A."/>
            <person name="Venter J.C."/>
            <person name="Strausberg R.L."/>
            <person name="Brenner S."/>
        </authorList>
    </citation>
    <scope>NUCLEOTIDE SEQUENCE [LARGE SCALE GENOMIC DNA]</scope>
</reference>
<protein>
    <submittedName>
        <fullName evidence="9">Murine retrovirus integration site 1 homolog</fullName>
    </submittedName>
</protein>
<evidence type="ECO:0000256" key="3">
    <source>
        <dbReference type="ARBA" id="ARBA00022490"/>
    </source>
</evidence>
<keyword evidence="10" id="KW-1185">Reference proteome</keyword>
<reference evidence="10" key="3">
    <citation type="journal article" date="2014" name="Nature">
        <title>Elephant shark genome provides unique insights into gnathostome evolution.</title>
        <authorList>
            <consortium name="International Elephant Shark Genome Sequencing Consortium"/>
            <person name="Venkatesh B."/>
            <person name="Lee A.P."/>
            <person name="Ravi V."/>
            <person name="Maurya A.K."/>
            <person name="Lian M.M."/>
            <person name="Swann J.B."/>
            <person name="Ohta Y."/>
            <person name="Flajnik M.F."/>
            <person name="Sutoh Y."/>
            <person name="Kasahara M."/>
            <person name="Hoon S."/>
            <person name="Gangu V."/>
            <person name="Roy S.W."/>
            <person name="Irimia M."/>
            <person name="Korzh V."/>
            <person name="Kondrychyn I."/>
            <person name="Lim Z.W."/>
            <person name="Tay B.H."/>
            <person name="Tohari S."/>
            <person name="Kong K.W."/>
            <person name="Ho S."/>
            <person name="Lorente-Galdos B."/>
            <person name="Quilez J."/>
            <person name="Marques-Bonet T."/>
            <person name="Raney B.J."/>
            <person name="Ingham P.W."/>
            <person name="Tay A."/>
            <person name="Hillier L.W."/>
            <person name="Minx P."/>
            <person name="Boehm T."/>
            <person name="Wilson R.K."/>
            <person name="Brenner S."/>
            <person name="Warren W.C."/>
        </authorList>
    </citation>
    <scope>NUCLEOTIDE SEQUENCE [LARGE SCALE GENOMIC DNA]</scope>
</reference>
<evidence type="ECO:0000313" key="9">
    <source>
        <dbReference type="Ensembl" id="ENSCMIP00000046413.1"/>
    </source>
</evidence>
<feature type="region of interest" description="Disordered" evidence="8">
    <location>
        <begin position="63"/>
        <end position="110"/>
    </location>
</feature>
<evidence type="ECO:0000256" key="5">
    <source>
        <dbReference type="ARBA" id="ARBA00022989"/>
    </source>
</evidence>
<dbReference type="PANTHER" id="PTHR15352">
    <property type="entry name" value="LYMPHOID-RESTRICTED MEMBRANE PROTEIN, JAW1"/>
    <property type="match status" value="1"/>
</dbReference>
<reference evidence="9" key="4">
    <citation type="submission" date="2025-08" db="UniProtKB">
        <authorList>
            <consortium name="Ensembl"/>
        </authorList>
    </citation>
    <scope>IDENTIFICATION</scope>
</reference>
<dbReference type="Ensembl" id="ENSCMIT00000047074.1">
    <property type="protein sequence ID" value="ENSCMIP00000046413.1"/>
    <property type="gene ID" value="ENSCMIG00000019091.1"/>
</dbReference>
<name>A0A4W3K5D3_CALMI</name>
<evidence type="ECO:0000256" key="6">
    <source>
        <dbReference type="ARBA" id="ARBA00023054"/>
    </source>
</evidence>
<dbReference type="PANTHER" id="PTHR15352:SF2">
    <property type="entry name" value="INOSITOL 1,4,5-TRIPHOSPHATE RECEPTOR ASSOCIATED 1"/>
    <property type="match status" value="1"/>
</dbReference>
<evidence type="ECO:0000256" key="1">
    <source>
        <dbReference type="ARBA" id="ARBA00004167"/>
    </source>
</evidence>
<sequence length="359" mass="40477">MPRAPPTRPPTPPPTLVSFKAHLKTFPFDGAFADGDGHVYDLLNDELPDVDLSDEDKKKNTELLEEAKKVSERFLTRRSRRSRTGNSESPTALTPSLSPRTSLDTSQSNSVAAQAQTKLWDAVLHFNQENKQMRNQNLSGLRLPDLSESAEQEKGPSPTPCTAADKESKGGSDIMPNIPDSLLRKLKVHRTLPGGVPPLTEKEVENTFIQLSLAFKNDSYTLEARLHLAERERNLTEDNTEKELENFSAELKSSTTLWQRPDHRDAYQRLLETISVLHRLAERLSSRAEMVGAVRQEKRMSKATEVMMQYVENLKRTYEKDHAELTEYKKLANQNSNRTYGSASCCCCSSHTHTRARVS</sequence>
<organism evidence="9 10">
    <name type="scientific">Callorhinchus milii</name>
    <name type="common">Ghost shark</name>
    <dbReference type="NCBI Taxonomy" id="7868"/>
    <lineage>
        <taxon>Eukaryota</taxon>
        <taxon>Metazoa</taxon>
        <taxon>Chordata</taxon>
        <taxon>Craniata</taxon>
        <taxon>Vertebrata</taxon>
        <taxon>Chondrichthyes</taxon>
        <taxon>Holocephali</taxon>
        <taxon>Chimaeriformes</taxon>
        <taxon>Callorhinchidae</taxon>
        <taxon>Callorhinchus</taxon>
    </lineage>
</organism>
<dbReference type="GO" id="GO:0016020">
    <property type="term" value="C:membrane"/>
    <property type="evidence" value="ECO:0007669"/>
    <property type="project" value="UniProtKB-SubCell"/>
</dbReference>
<dbReference type="OMA" id="CFLSHEH"/>
<evidence type="ECO:0000256" key="8">
    <source>
        <dbReference type="SAM" id="MobiDB-lite"/>
    </source>
</evidence>
<dbReference type="Pfam" id="PF05781">
    <property type="entry name" value="MRVI1"/>
    <property type="match status" value="1"/>
</dbReference>
<reference evidence="9" key="5">
    <citation type="submission" date="2025-09" db="UniProtKB">
        <authorList>
            <consortium name="Ensembl"/>
        </authorList>
    </citation>
    <scope>IDENTIFICATION</scope>
</reference>
<reference evidence="10" key="2">
    <citation type="journal article" date="2007" name="PLoS Biol.">
        <title>Survey sequencing and comparative analysis of the elephant shark (Callorhinchus milii) genome.</title>
        <authorList>
            <person name="Venkatesh B."/>
            <person name="Kirkness E.F."/>
            <person name="Loh Y.H."/>
            <person name="Halpern A.L."/>
            <person name="Lee A.P."/>
            <person name="Johnson J."/>
            <person name="Dandona N."/>
            <person name="Viswanathan L.D."/>
            <person name="Tay A."/>
            <person name="Venter J.C."/>
            <person name="Strausberg R.L."/>
            <person name="Brenner S."/>
        </authorList>
    </citation>
    <scope>NUCLEOTIDE SEQUENCE [LARGE SCALE GENOMIC DNA]</scope>
</reference>